<keyword evidence="5" id="KW-0027">Amidation</keyword>
<protein>
    <submittedName>
        <fullName evidence="9">PBAN-type neuropeptides-like</fullName>
    </submittedName>
</protein>
<keyword evidence="4" id="KW-0372">Hormone</keyword>
<keyword evidence="3" id="KW-0964">Secreted</keyword>
<feature type="chain" id="PRO_5045035082" evidence="7">
    <location>
        <begin position="21"/>
        <end position="99"/>
    </location>
</feature>
<accession>A0ABM1MP40</accession>
<gene>
    <name evidence="9" type="primary">LOC108562489</name>
</gene>
<evidence type="ECO:0000256" key="6">
    <source>
        <dbReference type="ARBA" id="ARBA00023320"/>
    </source>
</evidence>
<feature type="signal peptide" evidence="7">
    <location>
        <begin position="1"/>
        <end position="20"/>
    </location>
</feature>
<dbReference type="Pfam" id="PF05874">
    <property type="entry name" value="PBAN"/>
    <property type="match status" value="1"/>
</dbReference>
<evidence type="ECO:0000256" key="4">
    <source>
        <dbReference type="ARBA" id="ARBA00022702"/>
    </source>
</evidence>
<evidence type="ECO:0000313" key="9">
    <source>
        <dbReference type="RefSeq" id="XP_017776340.1"/>
    </source>
</evidence>
<name>A0ABM1MP40_NICVS</name>
<reference evidence="9" key="1">
    <citation type="submission" date="2025-08" db="UniProtKB">
        <authorList>
            <consortium name="RefSeq"/>
        </authorList>
    </citation>
    <scope>IDENTIFICATION</scope>
    <source>
        <tissue evidence="9">Whole Larva</tissue>
    </source>
</reference>
<dbReference type="InterPro" id="IPR001484">
    <property type="entry name" value="Pyrokinin_CS"/>
</dbReference>
<organism evidence="8 9">
    <name type="scientific">Nicrophorus vespilloides</name>
    <name type="common">Boreal carrion beetle</name>
    <dbReference type="NCBI Taxonomy" id="110193"/>
    <lineage>
        <taxon>Eukaryota</taxon>
        <taxon>Metazoa</taxon>
        <taxon>Ecdysozoa</taxon>
        <taxon>Arthropoda</taxon>
        <taxon>Hexapoda</taxon>
        <taxon>Insecta</taxon>
        <taxon>Pterygota</taxon>
        <taxon>Neoptera</taxon>
        <taxon>Endopterygota</taxon>
        <taxon>Coleoptera</taxon>
        <taxon>Polyphaga</taxon>
        <taxon>Staphyliniformia</taxon>
        <taxon>Silphidae</taxon>
        <taxon>Nicrophorinae</taxon>
        <taxon>Nicrophorus</taxon>
    </lineage>
</organism>
<keyword evidence="7" id="KW-0732">Signal</keyword>
<keyword evidence="6" id="KW-0527">Neuropeptide</keyword>
<evidence type="ECO:0000256" key="5">
    <source>
        <dbReference type="ARBA" id="ARBA00022815"/>
    </source>
</evidence>
<keyword evidence="8" id="KW-1185">Reference proteome</keyword>
<dbReference type="PROSITE" id="PS00539">
    <property type="entry name" value="PYROKININ"/>
    <property type="match status" value="2"/>
</dbReference>
<evidence type="ECO:0000256" key="3">
    <source>
        <dbReference type="ARBA" id="ARBA00022525"/>
    </source>
</evidence>
<comment type="similarity">
    <text evidence="2">Belongs to the pyrokinin family.</text>
</comment>
<dbReference type="RefSeq" id="XP_017776340.1">
    <property type="nucleotide sequence ID" value="XM_017920851.1"/>
</dbReference>
<sequence length="99" mass="11120">MHRQVIVLSVLLVSALLISAAFDGQNDYRSMFNKGKPSIYDFVPRLGRESGEDMNAYVINLGDAKWLQDPESSPEIIFQRSAFSPRLGKKSSFSPRLGR</sequence>
<evidence type="ECO:0000256" key="1">
    <source>
        <dbReference type="ARBA" id="ARBA00004613"/>
    </source>
</evidence>
<proteinExistence type="inferred from homology"/>
<dbReference type="Proteomes" id="UP000695000">
    <property type="component" value="Unplaced"/>
</dbReference>
<comment type="subcellular location">
    <subcellularLocation>
        <location evidence="1">Secreted</location>
    </subcellularLocation>
</comment>
<evidence type="ECO:0000256" key="7">
    <source>
        <dbReference type="SAM" id="SignalP"/>
    </source>
</evidence>
<dbReference type="GeneID" id="108562489"/>
<evidence type="ECO:0000256" key="2">
    <source>
        <dbReference type="ARBA" id="ARBA00007714"/>
    </source>
</evidence>
<dbReference type="InterPro" id="IPR008730">
    <property type="entry name" value="PBAN"/>
</dbReference>
<evidence type="ECO:0000313" key="8">
    <source>
        <dbReference type="Proteomes" id="UP000695000"/>
    </source>
</evidence>